<keyword evidence="3" id="KW-1185">Reference proteome</keyword>
<sequence>MDLRTARNQDKQHPYTRKKSMRRFVIFRKVEATKAYFLVDLRTARNQDKQHPYTRKKLMRRKGYFKYQENKTSSQKAME</sequence>
<protein>
    <submittedName>
        <fullName evidence="2">Uncharacterized protein</fullName>
    </submittedName>
</protein>
<feature type="region of interest" description="Disordered" evidence="1">
    <location>
        <begin position="48"/>
        <end position="79"/>
    </location>
</feature>
<reference evidence="2" key="1">
    <citation type="journal article" date="2019" name="bioRxiv">
        <title>The Genome of the Zebra Mussel, Dreissena polymorpha: A Resource for Invasive Species Research.</title>
        <authorList>
            <person name="McCartney M.A."/>
            <person name="Auch B."/>
            <person name="Kono T."/>
            <person name="Mallez S."/>
            <person name="Zhang Y."/>
            <person name="Obille A."/>
            <person name="Becker A."/>
            <person name="Abrahante J.E."/>
            <person name="Garbe J."/>
            <person name="Badalamenti J.P."/>
            <person name="Herman A."/>
            <person name="Mangelson H."/>
            <person name="Liachko I."/>
            <person name="Sullivan S."/>
            <person name="Sone E.D."/>
            <person name="Koren S."/>
            <person name="Silverstein K.A.T."/>
            <person name="Beckman K.B."/>
            <person name="Gohl D.M."/>
        </authorList>
    </citation>
    <scope>NUCLEOTIDE SEQUENCE</scope>
    <source>
        <strain evidence="2">Duluth1</strain>
        <tissue evidence="2">Whole animal</tissue>
    </source>
</reference>
<gene>
    <name evidence="2" type="ORF">DPMN_032199</name>
</gene>
<feature type="compositionally biased region" description="Polar residues" evidence="1">
    <location>
        <begin position="70"/>
        <end position="79"/>
    </location>
</feature>
<reference evidence="2" key="2">
    <citation type="submission" date="2020-11" db="EMBL/GenBank/DDBJ databases">
        <authorList>
            <person name="McCartney M.A."/>
            <person name="Auch B."/>
            <person name="Kono T."/>
            <person name="Mallez S."/>
            <person name="Becker A."/>
            <person name="Gohl D.M."/>
            <person name="Silverstein K.A.T."/>
            <person name="Koren S."/>
            <person name="Bechman K.B."/>
            <person name="Herman A."/>
            <person name="Abrahante J.E."/>
            <person name="Garbe J."/>
        </authorList>
    </citation>
    <scope>NUCLEOTIDE SEQUENCE</scope>
    <source>
        <strain evidence="2">Duluth1</strain>
        <tissue evidence="2">Whole animal</tissue>
    </source>
</reference>
<accession>A0A9D4M3T2</accession>
<proteinExistence type="predicted"/>
<evidence type="ECO:0000256" key="1">
    <source>
        <dbReference type="SAM" id="MobiDB-lite"/>
    </source>
</evidence>
<comment type="caution">
    <text evidence="2">The sequence shown here is derived from an EMBL/GenBank/DDBJ whole genome shotgun (WGS) entry which is preliminary data.</text>
</comment>
<evidence type="ECO:0000313" key="2">
    <source>
        <dbReference type="EMBL" id="KAH3869043.1"/>
    </source>
</evidence>
<dbReference type="AlphaFoldDB" id="A0A9D4M3T2"/>
<name>A0A9D4M3T2_DREPO</name>
<organism evidence="2 3">
    <name type="scientific">Dreissena polymorpha</name>
    <name type="common">Zebra mussel</name>
    <name type="synonym">Mytilus polymorpha</name>
    <dbReference type="NCBI Taxonomy" id="45954"/>
    <lineage>
        <taxon>Eukaryota</taxon>
        <taxon>Metazoa</taxon>
        <taxon>Spiralia</taxon>
        <taxon>Lophotrochozoa</taxon>
        <taxon>Mollusca</taxon>
        <taxon>Bivalvia</taxon>
        <taxon>Autobranchia</taxon>
        <taxon>Heteroconchia</taxon>
        <taxon>Euheterodonta</taxon>
        <taxon>Imparidentia</taxon>
        <taxon>Neoheterodontei</taxon>
        <taxon>Myida</taxon>
        <taxon>Dreissenoidea</taxon>
        <taxon>Dreissenidae</taxon>
        <taxon>Dreissena</taxon>
    </lineage>
</organism>
<evidence type="ECO:0000313" key="3">
    <source>
        <dbReference type="Proteomes" id="UP000828390"/>
    </source>
</evidence>
<feature type="compositionally biased region" description="Basic residues" evidence="1">
    <location>
        <begin position="52"/>
        <end position="64"/>
    </location>
</feature>
<dbReference type="EMBL" id="JAIWYP010000002">
    <property type="protein sequence ID" value="KAH3869043.1"/>
    <property type="molecule type" value="Genomic_DNA"/>
</dbReference>
<dbReference type="Proteomes" id="UP000828390">
    <property type="component" value="Unassembled WGS sequence"/>
</dbReference>